<evidence type="ECO:0000256" key="1">
    <source>
        <dbReference type="SAM" id="MobiDB-lite"/>
    </source>
</evidence>
<sequence>MRIDEDSEELTWADKKHLFNGKSDAPQSPDKSGREDQLRIIKHSLDAVQRRFASPEPGKYTEILEEGDLSSTHGSEKPFHHVSTVQFAPATRSILVEQPDSEPLTPQMTTKDW</sequence>
<proteinExistence type="predicted"/>
<feature type="region of interest" description="Disordered" evidence="1">
    <location>
        <begin position="1"/>
        <end position="36"/>
    </location>
</feature>
<protein>
    <submittedName>
        <fullName evidence="3">Uncharacterized protein</fullName>
    </submittedName>
</protein>
<dbReference type="WBParaSite" id="jg8661">
    <property type="protein sequence ID" value="jg8661"/>
    <property type="gene ID" value="jg8661"/>
</dbReference>
<feature type="compositionally biased region" description="Acidic residues" evidence="1">
    <location>
        <begin position="1"/>
        <end position="11"/>
    </location>
</feature>
<keyword evidence="2" id="KW-1185">Reference proteome</keyword>
<dbReference type="AlphaFoldDB" id="A0A915END1"/>
<evidence type="ECO:0000313" key="3">
    <source>
        <dbReference type="WBParaSite" id="jg8661"/>
    </source>
</evidence>
<accession>A0A915END1</accession>
<dbReference type="Proteomes" id="UP000887574">
    <property type="component" value="Unplaced"/>
</dbReference>
<evidence type="ECO:0000313" key="2">
    <source>
        <dbReference type="Proteomes" id="UP000887574"/>
    </source>
</evidence>
<name>A0A915END1_9BILA</name>
<reference evidence="3" key="1">
    <citation type="submission" date="2022-11" db="UniProtKB">
        <authorList>
            <consortium name="WormBaseParasite"/>
        </authorList>
    </citation>
    <scope>IDENTIFICATION</scope>
</reference>
<organism evidence="2 3">
    <name type="scientific">Ditylenchus dipsaci</name>
    <dbReference type="NCBI Taxonomy" id="166011"/>
    <lineage>
        <taxon>Eukaryota</taxon>
        <taxon>Metazoa</taxon>
        <taxon>Ecdysozoa</taxon>
        <taxon>Nematoda</taxon>
        <taxon>Chromadorea</taxon>
        <taxon>Rhabditida</taxon>
        <taxon>Tylenchina</taxon>
        <taxon>Tylenchomorpha</taxon>
        <taxon>Sphaerularioidea</taxon>
        <taxon>Anguinidae</taxon>
        <taxon>Anguininae</taxon>
        <taxon>Ditylenchus</taxon>
    </lineage>
</organism>